<dbReference type="PANTHER" id="PTHR13939:SF0">
    <property type="entry name" value="NMN AMIDOHYDROLASE-LIKE PROTEIN YFAY"/>
    <property type="match status" value="1"/>
</dbReference>
<keyword evidence="4" id="KW-1185">Reference proteome</keyword>
<dbReference type="Pfam" id="PF00994">
    <property type="entry name" value="MoCF_biosynth"/>
    <property type="match status" value="1"/>
</dbReference>
<feature type="domain" description="MoaB/Mog" evidence="2">
    <location>
        <begin position="4"/>
        <end position="171"/>
    </location>
</feature>
<dbReference type="SMART" id="SM00852">
    <property type="entry name" value="MoCF_biosynth"/>
    <property type="match status" value="1"/>
</dbReference>
<dbReference type="NCBIfam" id="TIGR00177">
    <property type="entry name" value="molyb_syn"/>
    <property type="match status" value="1"/>
</dbReference>
<dbReference type="RefSeq" id="WP_252660755.1">
    <property type="nucleotide sequence ID" value="NZ_CP098611.1"/>
</dbReference>
<dbReference type="HAMAP" id="MF_00226_B">
    <property type="entry name" value="CinA_B"/>
    <property type="match status" value="1"/>
</dbReference>
<dbReference type="PANTHER" id="PTHR13939">
    <property type="entry name" value="NICOTINAMIDE-NUCLEOTIDE AMIDOHYDROLASE PNCC"/>
    <property type="match status" value="1"/>
</dbReference>
<dbReference type="CDD" id="cd00885">
    <property type="entry name" value="cinA"/>
    <property type="match status" value="1"/>
</dbReference>
<dbReference type="Gene3D" id="3.90.950.20">
    <property type="entry name" value="CinA-like"/>
    <property type="match status" value="1"/>
</dbReference>
<dbReference type="Pfam" id="PF02464">
    <property type="entry name" value="CinA"/>
    <property type="match status" value="1"/>
</dbReference>
<comment type="similarity">
    <text evidence="1">Belongs to the CinA family.</text>
</comment>
<dbReference type="Gene3D" id="3.30.70.2860">
    <property type="match status" value="1"/>
</dbReference>
<dbReference type="InterPro" id="IPR036425">
    <property type="entry name" value="MoaB/Mog-like_dom_sf"/>
</dbReference>
<dbReference type="PIRSF" id="PIRSF006728">
    <property type="entry name" value="CinA"/>
    <property type="match status" value="1"/>
</dbReference>
<accession>A0ABY5ALA1</accession>
<protein>
    <recommendedName>
        <fullName evidence="1">CinA-like protein</fullName>
    </recommendedName>
</protein>
<dbReference type="InterPro" id="IPR008136">
    <property type="entry name" value="CinA_C"/>
</dbReference>
<dbReference type="InterPro" id="IPR036653">
    <property type="entry name" value="CinA-like_C"/>
</dbReference>
<reference evidence="3" key="1">
    <citation type="submission" date="2022-06" db="EMBL/GenBank/DDBJ databases">
        <title>Genome sequence of Phormidium yuhuli AB48 isolated from an industrial photobioreactor environment.</title>
        <authorList>
            <person name="Qiu Y."/>
            <person name="Noonan A.J.C."/>
            <person name="Dofher K."/>
            <person name="Koch M."/>
            <person name="Kieft B."/>
            <person name="Lin X."/>
            <person name="Ziels R.M."/>
            <person name="Hallam S.J."/>
        </authorList>
    </citation>
    <scope>NUCLEOTIDE SEQUENCE</scope>
    <source>
        <strain evidence="3">AB48</strain>
    </source>
</reference>
<evidence type="ECO:0000256" key="1">
    <source>
        <dbReference type="HAMAP-Rule" id="MF_00226"/>
    </source>
</evidence>
<name>A0ABY5ALA1_9CYAN</name>
<organism evidence="3 4">
    <name type="scientific">Phormidium yuhuli AB48</name>
    <dbReference type="NCBI Taxonomy" id="2940671"/>
    <lineage>
        <taxon>Bacteria</taxon>
        <taxon>Bacillati</taxon>
        <taxon>Cyanobacteriota</taxon>
        <taxon>Cyanophyceae</taxon>
        <taxon>Oscillatoriophycideae</taxon>
        <taxon>Oscillatoriales</taxon>
        <taxon>Oscillatoriaceae</taxon>
        <taxon>Phormidium</taxon>
        <taxon>Phormidium yuhuli</taxon>
    </lineage>
</organism>
<dbReference type="Gene3D" id="3.40.980.10">
    <property type="entry name" value="MoaB/Mog-like domain"/>
    <property type="match status" value="1"/>
</dbReference>
<dbReference type="InterPro" id="IPR008135">
    <property type="entry name" value="Competence-induced_CinA"/>
</dbReference>
<dbReference type="NCBIfam" id="NF001813">
    <property type="entry name" value="PRK00549.1"/>
    <property type="match status" value="1"/>
</dbReference>
<dbReference type="InterPro" id="IPR001453">
    <property type="entry name" value="MoaB/Mog_dom"/>
</dbReference>
<dbReference type="EMBL" id="CP098611">
    <property type="protein sequence ID" value="USR89708.1"/>
    <property type="molecule type" value="Genomic_DNA"/>
</dbReference>
<dbReference type="InterPro" id="IPR050101">
    <property type="entry name" value="CinA"/>
</dbReference>
<dbReference type="NCBIfam" id="TIGR00199">
    <property type="entry name" value="PncC_domain"/>
    <property type="match status" value="1"/>
</dbReference>
<dbReference type="SUPFAM" id="SSF53218">
    <property type="entry name" value="Molybdenum cofactor biosynthesis proteins"/>
    <property type="match status" value="1"/>
</dbReference>
<dbReference type="SUPFAM" id="SSF142433">
    <property type="entry name" value="CinA-like"/>
    <property type="match status" value="1"/>
</dbReference>
<sequence>MSAELICVGSELLLGDILNTNAQYIAQELAKLGIPHYYQTVVGDNPERLQAAIESAIHRAEILIFTGGLGPTPDDLTVETLADFFQTPLQERPDVLRDIEAKYARRGRTMSPSNRKQALLPEGADVLPNPVGSAPGIIWRVGGVMIFTFPGVPSEMRAMWQETAVPTLKALGWGQQVFHSRTLKFWGIPESELAEKVSGFLNSVNPTVAPYANYGHVKLRVSARAESTEAAEALIHPIAQQIQEIAGSDYYGSDEETLATVVGQLLQQRGETLAVAESCTGGYLGKRLTEVPGSSAYFSGGVIAYENRIKEHLLGVDGQVLERLGAVSGPVAEQMAAGVRDCCGTDWGIGITGIAGPSGGTPEKPVGLVYIGLAGPESVSHVGYRLGDTRGRDWIREISVSHALNQLRLALSRP</sequence>
<gene>
    <name evidence="3" type="ORF">NEA10_12550</name>
</gene>
<evidence type="ECO:0000259" key="2">
    <source>
        <dbReference type="SMART" id="SM00852"/>
    </source>
</evidence>
<proteinExistence type="inferred from homology"/>
<dbReference type="InterPro" id="IPR041424">
    <property type="entry name" value="CinA_KH"/>
</dbReference>
<evidence type="ECO:0000313" key="3">
    <source>
        <dbReference type="EMBL" id="USR89708.1"/>
    </source>
</evidence>
<dbReference type="Pfam" id="PF18146">
    <property type="entry name" value="CinA_KH"/>
    <property type="match status" value="1"/>
</dbReference>
<dbReference type="Proteomes" id="UP001056708">
    <property type="component" value="Chromosome"/>
</dbReference>
<dbReference type="NCBIfam" id="TIGR00200">
    <property type="entry name" value="cinA_nterm"/>
    <property type="match status" value="1"/>
</dbReference>
<evidence type="ECO:0000313" key="4">
    <source>
        <dbReference type="Proteomes" id="UP001056708"/>
    </source>
</evidence>